<dbReference type="EMBL" id="GGFJ01002213">
    <property type="protein sequence ID" value="MBW51354.1"/>
    <property type="molecule type" value="Transcribed_RNA"/>
</dbReference>
<feature type="compositionally biased region" description="Low complexity" evidence="2">
    <location>
        <begin position="756"/>
        <end position="775"/>
    </location>
</feature>
<keyword evidence="1" id="KW-0175">Coiled coil</keyword>
<organism evidence="3">
    <name type="scientific">Anopheles marajoara</name>
    <dbReference type="NCBI Taxonomy" id="58244"/>
    <lineage>
        <taxon>Eukaryota</taxon>
        <taxon>Metazoa</taxon>
        <taxon>Ecdysozoa</taxon>
        <taxon>Arthropoda</taxon>
        <taxon>Hexapoda</taxon>
        <taxon>Insecta</taxon>
        <taxon>Pterygota</taxon>
        <taxon>Neoptera</taxon>
        <taxon>Endopterygota</taxon>
        <taxon>Diptera</taxon>
        <taxon>Nematocera</taxon>
        <taxon>Culicoidea</taxon>
        <taxon>Culicidae</taxon>
        <taxon>Anophelinae</taxon>
        <taxon>Anopheles</taxon>
    </lineage>
</organism>
<dbReference type="PANTHER" id="PTHR23159:SF31">
    <property type="entry name" value="CENTROSOME-ASSOCIATED PROTEIN CEP250 ISOFORM X1"/>
    <property type="match status" value="1"/>
</dbReference>
<feature type="coiled-coil region" evidence="1">
    <location>
        <begin position="182"/>
        <end position="292"/>
    </location>
</feature>
<feature type="coiled-coil region" evidence="1">
    <location>
        <begin position="556"/>
        <end position="597"/>
    </location>
</feature>
<dbReference type="PANTHER" id="PTHR23159">
    <property type="entry name" value="CENTROSOMAL PROTEIN 2"/>
    <property type="match status" value="1"/>
</dbReference>
<dbReference type="AlphaFoldDB" id="A0A2M4BE88"/>
<feature type="coiled-coil region" evidence="1">
    <location>
        <begin position="626"/>
        <end position="667"/>
    </location>
</feature>
<evidence type="ECO:0000313" key="3">
    <source>
        <dbReference type="EMBL" id="MBW51354.1"/>
    </source>
</evidence>
<evidence type="ECO:0000256" key="2">
    <source>
        <dbReference type="SAM" id="MobiDB-lite"/>
    </source>
</evidence>
<feature type="compositionally biased region" description="Low complexity" evidence="2">
    <location>
        <begin position="719"/>
        <end position="738"/>
    </location>
</feature>
<accession>A0A2M4BE88</accession>
<feature type="region of interest" description="Disordered" evidence="2">
    <location>
        <begin position="709"/>
        <end position="783"/>
    </location>
</feature>
<feature type="region of interest" description="Disordered" evidence="2">
    <location>
        <begin position="1"/>
        <end position="43"/>
    </location>
</feature>
<reference evidence="3" key="1">
    <citation type="submission" date="2018-01" db="EMBL/GenBank/DDBJ databases">
        <title>An insight into the sialome of Amazonian anophelines.</title>
        <authorList>
            <person name="Ribeiro J.M."/>
            <person name="Scarpassa V."/>
            <person name="Calvo E."/>
        </authorList>
    </citation>
    <scope>NUCLEOTIDE SEQUENCE</scope>
    <source>
        <tissue evidence="3">Salivary glands</tissue>
    </source>
</reference>
<name>A0A2M4BE88_9DIPT</name>
<evidence type="ECO:0000256" key="1">
    <source>
        <dbReference type="SAM" id="Coils"/>
    </source>
</evidence>
<proteinExistence type="predicted"/>
<sequence length="800" mass="88743">MEATDGEECTAASSSGMVRLAGDESGSLEGETPKQTALMGDEDGDGILSQQLAAGPALNQQLLDQLNGQFQKQLQLAEREQLGEGFKISVYADWVASLRTINTELVESLREMQDTCLERMQLMRASYLKDLVRFGPDIRLKRLETMGLTEPSDNGTDRVVSLELSSNYPIIPATDELLLREVDTKSREVNELRKALDDQRRLSDDREALVEQLRDLAQERDKQLNEKAKELGVLQQRIDLLNMQLTQAKMSAAALTDNKSLISEITDHHDKITQLRQRLKEQEDNLREANVAIQFRDEVIAQQRQEIKVLTENAVSTVRESPQEGDKSFDLQLTSSRSFHSTISEDDSDLTAVEPVPVVSVSTDLFGTIQKQSETESQCVATLKRELAEMHNQLHEYKRRALSVTPELSISQEVTEQAFSRLRAACGELLQSTGKFVCVPGGSPLETGRFDDVEQLIKRLQDRCEALCRKLSEHASCTVDQDEGIGSGNTSRMGTSSELQAHQLSQQERQYAEAVVSTMVVRLEHMLGKENATSASESLSSFSLGLDDGCALQGLLEDLKKEIDAKELVLRDRQVELERSQEQLASTERQLKHLQAKQSTFDTQRAALEAKIFDLEQIVDDQGRIIMMMKSQRTSLQQQAEDLKETLHQYRDNLQKTSEEKVAIEDECKNQLVTISNLRVALEETKRNGSSSVSLFSGLRYSQPPLRSPTAALIGQGGSTSDCVSDSVSSQQQNHQQQRLQEALPTAITSTNTGMSSTISPSSSPSSSVSNVGPSNANTNTNATDYWSAIGRALFSGFDS</sequence>
<protein>
    <submittedName>
        <fullName evidence="3">Uncharacterized protein</fullName>
    </submittedName>
</protein>